<evidence type="ECO:0000313" key="3">
    <source>
        <dbReference type="Proteomes" id="UP000517523"/>
    </source>
</evidence>
<evidence type="ECO:0000313" key="2">
    <source>
        <dbReference type="EMBL" id="MBB3128665.1"/>
    </source>
</evidence>
<dbReference type="Proteomes" id="UP000517523">
    <property type="component" value="Unassembled WGS sequence"/>
</dbReference>
<protein>
    <submittedName>
        <fullName evidence="2">Uncharacterized protein</fullName>
    </submittedName>
</protein>
<dbReference type="AlphaFoldDB" id="A0A839TPH2"/>
<dbReference type="EMBL" id="JACHXJ010000002">
    <property type="protein sequence ID" value="MBB3128665.1"/>
    <property type="molecule type" value="Genomic_DNA"/>
</dbReference>
<accession>A0A839TPH2</accession>
<name>A0A839TPH2_9BACL</name>
<feature type="region of interest" description="Disordered" evidence="1">
    <location>
        <begin position="1"/>
        <end position="27"/>
    </location>
</feature>
<evidence type="ECO:0000256" key="1">
    <source>
        <dbReference type="SAM" id="MobiDB-lite"/>
    </source>
</evidence>
<organism evidence="2 3">
    <name type="scientific">Paenibacillus rhizosphaerae</name>
    <dbReference type="NCBI Taxonomy" id="297318"/>
    <lineage>
        <taxon>Bacteria</taxon>
        <taxon>Bacillati</taxon>
        <taxon>Bacillota</taxon>
        <taxon>Bacilli</taxon>
        <taxon>Bacillales</taxon>
        <taxon>Paenibacillaceae</taxon>
        <taxon>Paenibacillus</taxon>
    </lineage>
</organism>
<gene>
    <name evidence="2" type="ORF">FHS19_003319</name>
</gene>
<proteinExistence type="predicted"/>
<sequence length="125" mass="14120">MPRRLEREAPAERQPNHCPKNVPKGTPTMFAAEEPLTIIDTAQPRLRSGTMPEATTAAAPMKEPCVREASTRAAISMLKPEAAMANPLPTTNRIIRNRRRLRLENLPVKRMTNWRGQRDTERVGQ</sequence>
<feature type="compositionally biased region" description="Basic and acidic residues" evidence="1">
    <location>
        <begin position="1"/>
        <end position="15"/>
    </location>
</feature>
<comment type="caution">
    <text evidence="2">The sequence shown here is derived from an EMBL/GenBank/DDBJ whole genome shotgun (WGS) entry which is preliminary data.</text>
</comment>
<reference evidence="2 3" key="1">
    <citation type="submission" date="2020-08" db="EMBL/GenBank/DDBJ databases">
        <title>Genomic Encyclopedia of Type Strains, Phase III (KMG-III): the genomes of soil and plant-associated and newly described type strains.</title>
        <authorList>
            <person name="Whitman W."/>
        </authorList>
    </citation>
    <scope>NUCLEOTIDE SEQUENCE [LARGE SCALE GENOMIC DNA]</scope>
    <source>
        <strain evidence="2 3">CECT 5831</strain>
    </source>
</reference>